<dbReference type="InterPro" id="IPR014054">
    <property type="entry name" value="Phage_regulatory_Rha"/>
</dbReference>
<name>A0A6N3HM94_CLOSY</name>
<proteinExistence type="predicted"/>
<dbReference type="AlphaFoldDB" id="A0A6N3HM94"/>
<sequence>MNKQIEQTLDSREVAEMLGKEHKNLVRDIRSYVEELSLLQNEESDSRLKIEPSDFFQESKYIKRGKEYPCFKITKKGCEFTAHKLTGIKGTEFTARYINRFHDMENTIREGIPQKEKADTQDRTRIMEMNARSRMAQTYLKLAQVDTLSGTYKTILTAKAAETLAGEPILPLPKSERKVYSASEIGELFGISTNKVGRIANECHLKTEKYGEYRRSKSEHSVKEVDTWVYFESVIPELERILG</sequence>
<dbReference type="Pfam" id="PF09669">
    <property type="entry name" value="Phage_pRha"/>
    <property type="match status" value="1"/>
</dbReference>
<dbReference type="NCBIfam" id="TIGR02681">
    <property type="entry name" value="phage_pRha"/>
    <property type="match status" value="1"/>
</dbReference>
<gene>
    <name evidence="1" type="ORF">CSLFYP84_03993</name>
</gene>
<dbReference type="RefSeq" id="WP_021641082.1">
    <property type="nucleotide sequence ID" value="NZ_CACRUA010000062.1"/>
</dbReference>
<protein>
    <submittedName>
        <fullName evidence="1">Phage regulatory protein Rha (Phage_pRha)</fullName>
    </submittedName>
</protein>
<organism evidence="1">
    <name type="scientific">Clostridium symbiosum</name>
    <name type="common">Bacteroides symbiosus</name>
    <dbReference type="NCBI Taxonomy" id="1512"/>
    <lineage>
        <taxon>Bacteria</taxon>
        <taxon>Bacillati</taxon>
        <taxon>Bacillota</taxon>
        <taxon>Clostridia</taxon>
        <taxon>Lachnospirales</taxon>
        <taxon>Lachnospiraceae</taxon>
        <taxon>Otoolea</taxon>
    </lineage>
</organism>
<reference evidence="1" key="1">
    <citation type="submission" date="2019-11" db="EMBL/GenBank/DDBJ databases">
        <authorList>
            <person name="Feng L."/>
        </authorList>
    </citation>
    <scope>NUCLEOTIDE SEQUENCE</scope>
    <source>
        <strain evidence="1">CsymbiosumLFYP84</strain>
    </source>
</reference>
<evidence type="ECO:0000313" key="1">
    <source>
        <dbReference type="EMBL" id="VYU77618.1"/>
    </source>
</evidence>
<dbReference type="EMBL" id="CACRUA010000062">
    <property type="protein sequence ID" value="VYU77618.1"/>
    <property type="molecule type" value="Genomic_DNA"/>
</dbReference>
<accession>A0A6N3HM94</accession>